<organism evidence="2 3">
    <name type="scientific">Candidatus Scatousia excrementigallinarum</name>
    <dbReference type="NCBI Taxonomy" id="2840935"/>
    <lineage>
        <taxon>Bacteria</taxon>
        <taxon>Candidatus Scatousia</taxon>
    </lineage>
</organism>
<feature type="transmembrane region" description="Helical" evidence="1">
    <location>
        <begin position="13"/>
        <end position="35"/>
    </location>
</feature>
<dbReference type="AlphaFoldDB" id="A0A9D1JNB1"/>
<evidence type="ECO:0000313" key="2">
    <source>
        <dbReference type="EMBL" id="HIS36334.1"/>
    </source>
</evidence>
<protein>
    <submittedName>
        <fullName evidence="2">Uncharacterized protein</fullName>
    </submittedName>
</protein>
<name>A0A9D1JNB1_9BACT</name>
<proteinExistence type="predicted"/>
<keyword evidence="1" id="KW-0812">Transmembrane</keyword>
<evidence type="ECO:0000313" key="3">
    <source>
        <dbReference type="Proteomes" id="UP000823928"/>
    </source>
</evidence>
<gene>
    <name evidence="2" type="ORF">IAC10_06865</name>
</gene>
<reference evidence="2" key="2">
    <citation type="journal article" date="2021" name="PeerJ">
        <title>Extensive microbial diversity within the chicken gut microbiome revealed by metagenomics and culture.</title>
        <authorList>
            <person name="Gilroy R."/>
            <person name="Ravi A."/>
            <person name="Getino M."/>
            <person name="Pursley I."/>
            <person name="Horton D.L."/>
            <person name="Alikhan N.F."/>
            <person name="Baker D."/>
            <person name="Gharbi K."/>
            <person name="Hall N."/>
            <person name="Watson M."/>
            <person name="Adriaenssens E.M."/>
            <person name="Foster-Nyarko E."/>
            <person name="Jarju S."/>
            <person name="Secka A."/>
            <person name="Antonio M."/>
            <person name="Oren A."/>
            <person name="Chaudhuri R.R."/>
            <person name="La Ragione R."/>
            <person name="Hildebrand F."/>
            <person name="Pallen M.J."/>
        </authorList>
    </citation>
    <scope>NUCLEOTIDE SEQUENCE</scope>
    <source>
        <strain evidence="2">6276</strain>
    </source>
</reference>
<accession>A0A9D1JNB1</accession>
<evidence type="ECO:0000256" key="1">
    <source>
        <dbReference type="SAM" id="Phobius"/>
    </source>
</evidence>
<sequence length="222" mass="24541">MLNLLCNITAGDWLAFGGALGGALIGALITCWSVVKTIKEGRKTDSENRIISAKPWLTADINLINNESEIDELLPQKPKFIYFDDGEIVGSNIKPTYRLKQMRFNIDGCVVYIPIKNVGGNTATSIEFTINGHRTSPLFALAVNDKVNFILLLPKETDQVSTLYELNFTYGDVVSTIKYQQLSALTVNEYEGGTTLAHNVVLLPPPEKIESLESKNKETCNK</sequence>
<keyword evidence="1" id="KW-1133">Transmembrane helix</keyword>
<dbReference type="EMBL" id="DVIU01000136">
    <property type="protein sequence ID" value="HIS36334.1"/>
    <property type="molecule type" value="Genomic_DNA"/>
</dbReference>
<reference evidence="2" key="1">
    <citation type="submission" date="2020-10" db="EMBL/GenBank/DDBJ databases">
        <authorList>
            <person name="Gilroy R."/>
        </authorList>
    </citation>
    <scope>NUCLEOTIDE SEQUENCE</scope>
    <source>
        <strain evidence="2">6276</strain>
    </source>
</reference>
<dbReference type="Proteomes" id="UP000823928">
    <property type="component" value="Unassembled WGS sequence"/>
</dbReference>
<keyword evidence="1" id="KW-0472">Membrane</keyword>
<comment type="caution">
    <text evidence="2">The sequence shown here is derived from an EMBL/GenBank/DDBJ whole genome shotgun (WGS) entry which is preliminary data.</text>
</comment>